<protein>
    <submittedName>
        <fullName evidence="11">Uncharacterized protein</fullName>
    </submittedName>
</protein>
<dbReference type="InParanoid" id="H2S7V6"/>
<feature type="transmembrane region" description="Helical" evidence="10">
    <location>
        <begin position="146"/>
        <end position="165"/>
    </location>
</feature>
<feature type="transmembrane region" description="Helical" evidence="10">
    <location>
        <begin position="66"/>
        <end position="83"/>
    </location>
</feature>
<dbReference type="GO" id="GO:0005923">
    <property type="term" value="C:bicellular tight junction"/>
    <property type="evidence" value="ECO:0007669"/>
    <property type="project" value="UniProtKB-SubCell"/>
</dbReference>
<name>H2S7V6_TAKRU</name>
<keyword evidence="8 10" id="KW-1133">Transmembrane helix</keyword>
<reference evidence="11" key="2">
    <citation type="submission" date="2025-08" db="UniProtKB">
        <authorList>
            <consortium name="Ensembl"/>
        </authorList>
    </citation>
    <scope>IDENTIFICATION</scope>
</reference>
<evidence type="ECO:0000256" key="4">
    <source>
        <dbReference type="ARBA" id="ARBA00022427"/>
    </source>
</evidence>
<comment type="similarity">
    <text evidence="3">Belongs to the claudin family.</text>
</comment>
<dbReference type="STRING" id="31033.ENSTRUP00000008479"/>
<evidence type="ECO:0000256" key="6">
    <source>
        <dbReference type="ARBA" id="ARBA00022692"/>
    </source>
</evidence>
<feature type="transmembrane region" description="Helical" evidence="10">
    <location>
        <begin position="34"/>
        <end position="54"/>
    </location>
</feature>
<dbReference type="Gene3D" id="1.20.140.150">
    <property type="match status" value="1"/>
</dbReference>
<organism evidence="11 12">
    <name type="scientific">Takifugu rubripes</name>
    <name type="common">Japanese pufferfish</name>
    <name type="synonym">Fugu rubripes</name>
    <dbReference type="NCBI Taxonomy" id="31033"/>
    <lineage>
        <taxon>Eukaryota</taxon>
        <taxon>Metazoa</taxon>
        <taxon>Chordata</taxon>
        <taxon>Craniata</taxon>
        <taxon>Vertebrata</taxon>
        <taxon>Euteleostomi</taxon>
        <taxon>Actinopterygii</taxon>
        <taxon>Neopterygii</taxon>
        <taxon>Teleostei</taxon>
        <taxon>Neoteleostei</taxon>
        <taxon>Acanthomorphata</taxon>
        <taxon>Eupercaria</taxon>
        <taxon>Tetraodontiformes</taxon>
        <taxon>Tetradontoidea</taxon>
        <taxon>Tetraodontidae</taxon>
        <taxon>Takifugu</taxon>
    </lineage>
</organism>
<keyword evidence="6 10" id="KW-0812">Transmembrane</keyword>
<accession>H2S7V6</accession>
<dbReference type="Ensembl" id="ENSTRUT00000008530.3">
    <property type="protein sequence ID" value="ENSTRUP00000008479.3"/>
    <property type="gene ID" value="ENSTRUG00000003618.3"/>
</dbReference>
<evidence type="ECO:0000313" key="11">
    <source>
        <dbReference type="Ensembl" id="ENSTRUP00000008479.3"/>
    </source>
</evidence>
<evidence type="ECO:0000256" key="8">
    <source>
        <dbReference type="ARBA" id="ARBA00022989"/>
    </source>
</evidence>
<dbReference type="GO" id="GO:0005198">
    <property type="term" value="F:structural molecule activity"/>
    <property type="evidence" value="ECO:0007669"/>
    <property type="project" value="InterPro"/>
</dbReference>
<dbReference type="PRINTS" id="PR01077">
    <property type="entry name" value="CLAUDIN"/>
</dbReference>
<dbReference type="GeneTree" id="ENSGT00940000160785"/>
<keyword evidence="9 10" id="KW-0472">Membrane</keyword>
<evidence type="ECO:0000256" key="5">
    <source>
        <dbReference type="ARBA" id="ARBA00022475"/>
    </source>
</evidence>
<reference evidence="11 12" key="1">
    <citation type="journal article" date="2011" name="Genome Biol. Evol.">
        <title>Integration of the genetic map and genome assembly of fugu facilitates insights into distinct features of genome evolution in teleosts and mammals.</title>
        <authorList>
            <person name="Kai W."/>
            <person name="Kikuchi K."/>
            <person name="Tohari S."/>
            <person name="Chew A.K."/>
            <person name="Tay A."/>
            <person name="Fujiwara A."/>
            <person name="Hosoya S."/>
            <person name="Suetake H."/>
            <person name="Naruse K."/>
            <person name="Brenner S."/>
            <person name="Suzuki Y."/>
            <person name="Venkatesh B."/>
        </authorList>
    </citation>
    <scope>NUCLEOTIDE SEQUENCE [LARGE SCALE GENOMIC DNA]</scope>
</reference>
<sequence length="221" mass="24066">MASTAVQFLGFFLGILGCAGAIAAALLPYRRSTAYVGANFITASSSMMGLWRPVWNSTSLCQTTDHVWTSIVGLHGALLHGLGPTLRGIRSRCFARGSSVKSLLVLCGATCFLCTGMLCPVTVAGTTKDIIALRKHFPHGVIKYEMGPALCLGYMSAYLSLMGGLEQQKWQVTRPHPQAIVIFKYTYSRSPPYKPAEALRDNHAPSLCSFSRSSFRLTEYF</sequence>
<dbReference type="Proteomes" id="UP000005226">
    <property type="component" value="Chromosome 1"/>
</dbReference>
<feature type="transmembrane region" description="Helical" evidence="10">
    <location>
        <begin position="103"/>
        <end position="126"/>
    </location>
</feature>
<evidence type="ECO:0000256" key="7">
    <source>
        <dbReference type="ARBA" id="ARBA00022949"/>
    </source>
</evidence>
<keyword evidence="7" id="KW-0965">Cell junction</keyword>
<evidence type="ECO:0000256" key="3">
    <source>
        <dbReference type="ARBA" id="ARBA00008295"/>
    </source>
</evidence>
<dbReference type="PRINTS" id="PR01385">
    <property type="entry name" value="CLAUDIN14"/>
</dbReference>
<comment type="subcellular location">
    <subcellularLocation>
        <location evidence="1">Cell junction</location>
        <location evidence="1">Tight junction</location>
    </subcellularLocation>
    <subcellularLocation>
        <location evidence="2">Cell membrane</location>
        <topology evidence="2">Multi-pass membrane protein</topology>
    </subcellularLocation>
</comment>
<keyword evidence="4" id="KW-0796">Tight junction</keyword>
<proteinExistence type="inferred from homology"/>
<dbReference type="GO" id="GO:0005886">
    <property type="term" value="C:plasma membrane"/>
    <property type="evidence" value="ECO:0007669"/>
    <property type="project" value="UniProtKB-SubCell"/>
</dbReference>
<keyword evidence="12" id="KW-1185">Reference proteome</keyword>
<reference evidence="11" key="3">
    <citation type="submission" date="2025-09" db="UniProtKB">
        <authorList>
            <consortium name="Ensembl"/>
        </authorList>
    </citation>
    <scope>IDENTIFICATION</scope>
</reference>
<evidence type="ECO:0000256" key="9">
    <source>
        <dbReference type="ARBA" id="ARBA00023136"/>
    </source>
</evidence>
<evidence type="ECO:0000256" key="1">
    <source>
        <dbReference type="ARBA" id="ARBA00004435"/>
    </source>
</evidence>
<evidence type="ECO:0000313" key="12">
    <source>
        <dbReference type="Proteomes" id="UP000005226"/>
    </source>
</evidence>
<evidence type="ECO:0000256" key="2">
    <source>
        <dbReference type="ARBA" id="ARBA00004651"/>
    </source>
</evidence>
<dbReference type="PANTHER" id="PTHR12002">
    <property type="entry name" value="CLAUDIN"/>
    <property type="match status" value="1"/>
</dbReference>
<dbReference type="InterPro" id="IPR006187">
    <property type="entry name" value="Claudin"/>
</dbReference>
<feature type="transmembrane region" description="Helical" evidence="10">
    <location>
        <begin position="6"/>
        <end position="27"/>
    </location>
</feature>
<keyword evidence="5" id="KW-1003">Cell membrane</keyword>
<evidence type="ECO:0000256" key="10">
    <source>
        <dbReference type="SAM" id="Phobius"/>
    </source>
</evidence>
<dbReference type="AlphaFoldDB" id="H2S7V6"/>